<evidence type="ECO:0000256" key="8">
    <source>
        <dbReference type="SAM" id="Phobius"/>
    </source>
</evidence>
<dbReference type="GO" id="GO:0003333">
    <property type="term" value="P:amino acid transmembrane transport"/>
    <property type="evidence" value="ECO:0007669"/>
    <property type="project" value="InterPro"/>
</dbReference>
<evidence type="ECO:0000256" key="2">
    <source>
        <dbReference type="ARBA" id="ARBA00022448"/>
    </source>
</evidence>
<feature type="transmembrane region" description="Helical" evidence="8">
    <location>
        <begin position="248"/>
        <end position="270"/>
    </location>
</feature>
<evidence type="ECO:0000256" key="6">
    <source>
        <dbReference type="ARBA" id="ARBA00022989"/>
    </source>
</evidence>
<dbReference type="PANTHER" id="PTHR32195:SF26">
    <property type="entry name" value="TRYPTOPHAN OR TYROSINE TRANSPORTER PROTEIN"/>
    <property type="match status" value="1"/>
</dbReference>
<organism evidence="10">
    <name type="scientific">Coccolithus braarudii</name>
    <dbReference type="NCBI Taxonomy" id="221442"/>
    <lineage>
        <taxon>Eukaryota</taxon>
        <taxon>Haptista</taxon>
        <taxon>Haptophyta</taxon>
        <taxon>Prymnesiophyceae</taxon>
        <taxon>Coccolithales</taxon>
        <taxon>Coccolithaceae</taxon>
        <taxon>Coccolithus</taxon>
    </lineage>
</organism>
<evidence type="ECO:0008006" key="11">
    <source>
        <dbReference type="Google" id="ProtNLM"/>
    </source>
</evidence>
<evidence type="ECO:0000256" key="1">
    <source>
        <dbReference type="ARBA" id="ARBA00004429"/>
    </source>
</evidence>
<dbReference type="Pfam" id="PF03222">
    <property type="entry name" value="Trp_Tyr_perm"/>
    <property type="match status" value="2"/>
</dbReference>
<feature type="transmembrane region" description="Helical" evidence="8">
    <location>
        <begin position="71"/>
        <end position="90"/>
    </location>
</feature>
<feature type="chain" id="PRO_5030773550" description="Amino acid transporter transmembrane domain-containing protein" evidence="9">
    <location>
        <begin position="21"/>
        <end position="488"/>
    </location>
</feature>
<keyword evidence="3" id="KW-1003">Cell membrane</keyword>
<dbReference type="AlphaFoldDB" id="A0A7S0L3X4"/>
<name>A0A7S0L3X4_9EUKA</name>
<feature type="transmembrane region" description="Helical" evidence="8">
    <location>
        <begin position="153"/>
        <end position="171"/>
    </location>
</feature>
<feature type="transmembrane region" description="Helical" evidence="8">
    <location>
        <begin position="282"/>
        <end position="308"/>
    </location>
</feature>
<keyword evidence="4" id="KW-0997">Cell inner membrane</keyword>
<feature type="transmembrane region" description="Helical" evidence="8">
    <location>
        <begin position="328"/>
        <end position="353"/>
    </location>
</feature>
<evidence type="ECO:0000256" key="4">
    <source>
        <dbReference type="ARBA" id="ARBA00022519"/>
    </source>
</evidence>
<comment type="subcellular location">
    <subcellularLocation>
        <location evidence="1">Cell inner membrane</location>
        <topology evidence="1">Multi-pass membrane protein</topology>
    </subcellularLocation>
</comment>
<evidence type="ECO:0000256" key="9">
    <source>
        <dbReference type="SAM" id="SignalP"/>
    </source>
</evidence>
<evidence type="ECO:0000313" key="10">
    <source>
        <dbReference type="EMBL" id="CAD8601408.1"/>
    </source>
</evidence>
<accession>A0A7S0L3X4</accession>
<evidence type="ECO:0000256" key="3">
    <source>
        <dbReference type="ARBA" id="ARBA00022475"/>
    </source>
</evidence>
<reference evidence="10" key="1">
    <citation type="submission" date="2021-01" db="EMBL/GenBank/DDBJ databases">
        <authorList>
            <person name="Corre E."/>
            <person name="Pelletier E."/>
            <person name="Niang G."/>
            <person name="Scheremetjew M."/>
            <person name="Finn R."/>
            <person name="Kale V."/>
            <person name="Holt S."/>
            <person name="Cochrane G."/>
            <person name="Meng A."/>
            <person name="Brown T."/>
            <person name="Cohen L."/>
        </authorList>
    </citation>
    <scope>NUCLEOTIDE SEQUENCE</scope>
    <source>
        <strain evidence="10">PLY182g</strain>
    </source>
</reference>
<protein>
    <recommendedName>
        <fullName evidence="11">Amino acid transporter transmembrane domain-containing protein</fullName>
    </recommendedName>
</protein>
<proteinExistence type="predicted"/>
<keyword evidence="6 8" id="KW-1133">Transmembrane helix</keyword>
<dbReference type="EMBL" id="HBEY01009814">
    <property type="protein sequence ID" value="CAD8601408.1"/>
    <property type="molecule type" value="Transcribed_RNA"/>
</dbReference>
<dbReference type="PANTHER" id="PTHR32195">
    <property type="entry name" value="OS07G0662800 PROTEIN"/>
    <property type="match status" value="1"/>
</dbReference>
<keyword evidence="7 8" id="KW-0472">Membrane</keyword>
<feature type="signal peptide" evidence="9">
    <location>
        <begin position="1"/>
        <end position="20"/>
    </location>
</feature>
<feature type="transmembrane region" description="Helical" evidence="8">
    <location>
        <begin position="392"/>
        <end position="410"/>
    </location>
</feature>
<feature type="transmembrane region" description="Helical" evidence="8">
    <location>
        <begin position="183"/>
        <end position="204"/>
    </location>
</feature>
<keyword evidence="2" id="KW-0813">Transport</keyword>
<feature type="transmembrane region" description="Helical" evidence="8">
    <location>
        <begin position="216"/>
        <end position="236"/>
    </location>
</feature>
<keyword evidence="9" id="KW-0732">Signal</keyword>
<dbReference type="InterPro" id="IPR018227">
    <property type="entry name" value="Amino_acid_transport_2"/>
</dbReference>
<sequence length="488" mass="51147">MSAKWLVILTTVGWSSPTAALVLTHGNVLSGHTRCFGTRCFRPRLGFSEDPNAPPRRTIAELPQPQQPASLLGATALVAGTTVGAGILALPAKTLAAGFAPSTAALLCAWLYMASSGLLIAEVNVNTRCAVERSAVSLNTMVDDTLGSAGSKLAGLAYLFIHYTLLVAYMLQGGTLLLELLPAPLSSAFGAPLFAAGVGGTMFLSTQPQVERFNNVLVAGVILTFISLLVLGAPQVDVSMLGRADAMQILPAIPVLVLSLVFHNVIPTIAYQLRCDIERIRYAIIVGSLVPTLMFISWDAVILGVVPFDGAAAALVDPLAALRGTGDVFGSTVRIFSVLAIITSFVGFVYGLVDFLADAIGWDPPEDFAEEENDAPTAHAVGEEPSADVARVGRRLALYAMALLPPLLIAESDPSLFFAALDNAGTFGILVLFGILPPLMVWQQRYGVDADPAIDPVLPGGRVTLGLMAGAAAFVVGGETLERISHLF</sequence>
<evidence type="ECO:0000256" key="7">
    <source>
        <dbReference type="ARBA" id="ARBA00023136"/>
    </source>
</evidence>
<keyword evidence="5 8" id="KW-0812">Transmembrane</keyword>
<feature type="transmembrane region" description="Helical" evidence="8">
    <location>
        <begin position="416"/>
        <end position="436"/>
    </location>
</feature>
<dbReference type="Gene3D" id="1.20.1740.10">
    <property type="entry name" value="Amino acid/polyamine transporter I"/>
    <property type="match status" value="1"/>
</dbReference>
<dbReference type="GO" id="GO:0005886">
    <property type="term" value="C:plasma membrane"/>
    <property type="evidence" value="ECO:0007669"/>
    <property type="project" value="UniProtKB-SubCell"/>
</dbReference>
<evidence type="ECO:0000256" key="5">
    <source>
        <dbReference type="ARBA" id="ARBA00022692"/>
    </source>
</evidence>
<gene>
    <name evidence="10" type="ORF">CPEL01642_LOCUS4738</name>
</gene>